<dbReference type="Gene3D" id="1.10.10.60">
    <property type="entry name" value="Homeodomain-like"/>
    <property type="match status" value="2"/>
</dbReference>
<dbReference type="PRINTS" id="PR00032">
    <property type="entry name" value="HTHARAC"/>
</dbReference>
<proteinExistence type="predicted"/>
<evidence type="ECO:0000256" key="1">
    <source>
        <dbReference type="ARBA" id="ARBA00023015"/>
    </source>
</evidence>
<dbReference type="AlphaFoldDB" id="A0A1T4KZ21"/>
<gene>
    <name evidence="5" type="ORF">SAMN02745973_00739</name>
</gene>
<dbReference type="PROSITE" id="PS00041">
    <property type="entry name" value="HTH_ARAC_FAMILY_1"/>
    <property type="match status" value="1"/>
</dbReference>
<dbReference type="SMART" id="SM00342">
    <property type="entry name" value="HTH_ARAC"/>
    <property type="match status" value="1"/>
</dbReference>
<keyword evidence="1" id="KW-0805">Transcription regulation</keyword>
<keyword evidence="2" id="KW-0238">DNA-binding</keyword>
<name>A0A1T4KZ21_9FIRM</name>
<dbReference type="InterPro" id="IPR020449">
    <property type="entry name" value="Tscrpt_reg_AraC-type_HTH"/>
</dbReference>
<dbReference type="InterPro" id="IPR018060">
    <property type="entry name" value="HTH_AraC"/>
</dbReference>
<accession>A0A1T4KZ21</accession>
<dbReference type="Pfam" id="PF10114">
    <property type="entry name" value="PocR"/>
    <property type="match status" value="1"/>
</dbReference>
<evidence type="ECO:0000313" key="5">
    <source>
        <dbReference type="EMBL" id="SJZ47676.1"/>
    </source>
</evidence>
<dbReference type="EMBL" id="FUWV01000003">
    <property type="protein sequence ID" value="SJZ47676.1"/>
    <property type="molecule type" value="Genomic_DNA"/>
</dbReference>
<dbReference type="SUPFAM" id="SSF46689">
    <property type="entry name" value="Homeodomain-like"/>
    <property type="match status" value="2"/>
</dbReference>
<evidence type="ECO:0000259" key="4">
    <source>
        <dbReference type="PROSITE" id="PS01124"/>
    </source>
</evidence>
<evidence type="ECO:0000256" key="3">
    <source>
        <dbReference type="ARBA" id="ARBA00023163"/>
    </source>
</evidence>
<dbReference type="RefSeq" id="WP_087678164.1">
    <property type="nucleotide sequence ID" value="NZ_FUWV01000003.1"/>
</dbReference>
<dbReference type="InterPro" id="IPR018062">
    <property type="entry name" value="HTH_AraC-typ_CS"/>
</dbReference>
<dbReference type="GO" id="GO:0043565">
    <property type="term" value="F:sequence-specific DNA binding"/>
    <property type="evidence" value="ECO:0007669"/>
    <property type="project" value="InterPro"/>
</dbReference>
<reference evidence="5 6" key="1">
    <citation type="submission" date="2017-02" db="EMBL/GenBank/DDBJ databases">
        <authorList>
            <person name="Peterson S.W."/>
        </authorList>
    </citation>
    <scope>NUCLEOTIDE SEQUENCE [LARGE SCALE GENOMIC DNA]</scope>
    <source>
        <strain evidence="5 6">DSM 15102</strain>
    </source>
</reference>
<dbReference type="PANTHER" id="PTHR43280:SF2">
    <property type="entry name" value="HTH-TYPE TRANSCRIPTIONAL REGULATOR EXSA"/>
    <property type="match status" value="1"/>
</dbReference>
<dbReference type="Proteomes" id="UP000196365">
    <property type="component" value="Unassembled WGS sequence"/>
</dbReference>
<feature type="domain" description="HTH araC/xylS-type" evidence="4">
    <location>
        <begin position="225"/>
        <end position="323"/>
    </location>
</feature>
<sequence>MNPIDIQTILDIKRWQMIQDKFALVTNTAIITVDYKGVPVTKHSQCSEFCKKIRQQPKSNEICQKCDARGGIEAVRLNKNYIYRCHCNIIDAAIPIIIENKYFGCVMIGQVLLEENPENEYIEKIYKGPNALLSNQNEMLYFYSKLPRLTMHRIKEMIDLMDHIVKYIIKESIKNFELLEEQQMIKKKFERILHNEITQENRSLNNAEVKENLYEIANKENSMLDTALQYIKENLHKKITLEDMANLCFITPGYFSKLFYREMGEKFSDYLIRLRIEKAKKLLKTTDKTIQQIAIEVGFYDAGYFIRRFKLYEGTTPGNYRRILKRQSDKYKIIP</sequence>
<dbReference type="OrthoDB" id="9809348at2"/>
<evidence type="ECO:0000313" key="6">
    <source>
        <dbReference type="Proteomes" id="UP000196365"/>
    </source>
</evidence>
<protein>
    <submittedName>
        <fullName evidence="5">Ligand-binding sensor domain-containing protein</fullName>
    </submittedName>
</protein>
<dbReference type="InterPro" id="IPR018771">
    <property type="entry name" value="PocR_dom"/>
</dbReference>
<dbReference type="PROSITE" id="PS01124">
    <property type="entry name" value="HTH_ARAC_FAMILY_2"/>
    <property type="match status" value="1"/>
</dbReference>
<keyword evidence="3" id="KW-0804">Transcription</keyword>
<dbReference type="InterPro" id="IPR009057">
    <property type="entry name" value="Homeodomain-like_sf"/>
</dbReference>
<organism evidence="5 6">
    <name type="scientific">Garciella nitratireducens DSM 15102</name>
    <dbReference type="NCBI Taxonomy" id="1121911"/>
    <lineage>
        <taxon>Bacteria</taxon>
        <taxon>Bacillati</taxon>
        <taxon>Bacillota</taxon>
        <taxon>Clostridia</taxon>
        <taxon>Eubacteriales</taxon>
        <taxon>Eubacteriaceae</taxon>
        <taxon>Garciella</taxon>
    </lineage>
</organism>
<dbReference type="Pfam" id="PF12833">
    <property type="entry name" value="HTH_18"/>
    <property type="match status" value="1"/>
</dbReference>
<dbReference type="GO" id="GO:0003700">
    <property type="term" value="F:DNA-binding transcription factor activity"/>
    <property type="evidence" value="ECO:0007669"/>
    <property type="project" value="InterPro"/>
</dbReference>
<keyword evidence="6" id="KW-1185">Reference proteome</keyword>
<dbReference type="PANTHER" id="PTHR43280">
    <property type="entry name" value="ARAC-FAMILY TRANSCRIPTIONAL REGULATOR"/>
    <property type="match status" value="1"/>
</dbReference>
<evidence type="ECO:0000256" key="2">
    <source>
        <dbReference type="ARBA" id="ARBA00023125"/>
    </source>
</evidence>